<keyword evidence="2" id="KW-0732">Signal</keyword>
<dbReference type="OrthoDB" id="7058146at2"/>
<dbReference type="Pfam" id="PF05036">
    <property type="entry name" value="SPOR"/>
    <property type="match status" value="1"/>
</dbReference>
<feature type="compositionally biased region" description="Acidic residues" evidence="1">
    <location>
        <begin position="46"/>
        <end position="64"/>
    </location>
</feature>
<dbReference type="GO" id="GO:0042834">
    <property type="term" value="F:peptidoglycan binding"/>
    <property type="evidence" value="ECO:0007669"/>
    <property type="project" value="InterPro"/>
</dbReference>
<proteinExistence type="predicted"/>
<dbReference type="AlphaFoldDB" id="A0A1H8U0Q3"/>
<evidence type="ECO:0000259" key="3">
    <source>
        <dbReference type="Pfam" id="PF05036"/>
    </source>
</evidence>
<dbReference type="STRING" id="406100.SAMN04488052_10551"/>
<evidence type="ECO:0000256" key="1">
    <source>
        <dbReference type="SAM" id="MobiDB-lite"/>
    </source>
</evidence>
<dbReference type="Proteomes" id="UP000199657">
    <property type="component" value="Unassembled WGS sequence"/>
</dbReference>
<feature type="region of interest" description="Disordered" evidence="1">
    <location>
        <begin position="45"/>
        <end position="64"/>
    </location>
</feature>
<evidence type="ECO:0000256" key="2">
    <source>
        <dbReference type="SAM" id="SignalP"/>
    </source>
</evidence>
<protein>
    <submittedName>
        <fullName evidence="4">Sporulation related domain-containing protein</fullName>
    </submittedName>
</protein>
<dbReference type="Gene3D" id="3.30.70.1070">
    <property type="entry name" value="Sporulation related repeat"/>
    <property type="match status" value="1"/>
</dbReference>
<feature type="domain" description="SPOR" evidence="3">
    <location>
        <begin position="108"/>
        <end position="171"/>
    </location>
</feature>
<dbReference type="SUPFAM" id="SSF110997">
    <property type="entry name" value="Sporulation related repeat"/>
    <property type="match status" value="1"/>
</dbReference>
<evidence type="ECO:0000313" key="4">
    <source>
        <dbReference type="EMBL" id="SEO96228.1"/>
    </source>
</evidence>
<keyword evidence="5" id="KW-1185">Reference proteome</keyword>
<dbReference type="InterPro" id="IPR007730">
    <property type="entry name" value="SPOR-like_dom"/>
</dbReference>
<dbReference type="EMBL" id="FOEG01000005">
    <property type="protein sequence ID" value="SEO96228.1"/>
    <property type="molecule type" value="Genomic_DNA"/>
</dbReference>
<feature type="chain" id="PRO_5011525730" evidence="2">
    <location>
        <begin position="18"/>
        <end position="212"/>
    </location>
</feature>
<organism evidence="4 5">
    <name type="scientific">Aquisalimonas asiatica</name>
    <dbReference type="NCBI Taxonomy" id="406100"/>
    <lineage>
        <taxon>Bacteria</taxon>
        <taxon>Pseudomonadati</taxon>
        <taxon>Pseudomonadota</taxon>
        <taxon>Gammaproteobacteria</taxon>
        <taxon>Chromatiales</taxon>
        <taxon>Ectothiorhodospiraceae</taxon>
        <taxon>Aquisalimonas</taxon>
    </lineage>
</organism>
<evidence type="ECO:0000313" key="5">
    <source>
        <dbReference type="Proteomes" id="UP000199657"/>
    </source>
</evidence>
<accession>A0A1H8U0Q3</accession>
<gene>
    <name evidence="4" type="ORF">SAMN04488052_10551</name>
</gene>
<feature type="signal peptide" evidence="2">
    <location>
        <begin position="1"/>
        <end position="17"/>
    </location>
</feature>
<dbReference type="InterPro" id="IPR036680">
    <property type="entry name" value="SPOR-like_sf"/>
</dbReference>
<sequence>MKAFFILMLLLNAGVFALFTINARDDAPPYPSQPADGSLRLLSEVPADEPPEPEPDDEAPDVTADDNGLECFSVAGLDRTDAEALAATVRTAGDVARVLEVEDRDFVGYWVYVPPHATMADAQETMAELADQGISDYGYVGGDDEHAVSLGVFSTRDRAAEREAEIRDLGIDTEIGERYRTATEYTLLVGVEDADALPAADWQPADCQDIED</sequence>
<name>A0A1H8U0Q3_9GAMM</name>
<reference evidence="4 5" key="1">
    <citation type="submission" date="2016-10" db="EMBL/GenBank/DDBJ databases">
        <authorList>
            <person name="de Groot N.N."/>
        </authorList>
    </citation>
    <scope>NUCLEOTIDE SEQUENCE [LARGE SCALE GENOMIC DNA]</scope>
    <source>
        <strain evidence="4 5">CGMCC 1.6291</strain>
    </source>
</reference>
<dbReference type="RefSeq" id="WP_091644224.1">
    <property type="nucleotide sequence ID" value="NZ_FOEG01000005.1"/>
</dbReference>